<feature type="compositionally biased region" description="Pro residues" evidence="11">
    <location>
        <begin position="529"/>
        <end position="539"/>
    </location>
</feature>
<dbReference type="Pfam" id="PF02617">
    <property type="entry name" value="ClpS"/>
    <property type="match status" value="1"/>
</dbReference>
<dbReference type="EMBL" id="NAJL01000060">
    <property type="protein sequence ID" value="TKA23167.1"/>
    <property type="molecule type" value="Genomic_DNA"/>
</dbReference>
<feature type="compositionally biased region" description="Pro residues" evidence="11">
    <location>
        <begin position="54"/>
        <end position="64"/>
    </location>
</feature>
<feature type="region of interest" description="Disordered" evidence="11">
    <location>
        <begin position="53"/>
        <end position="74"/>
    </location>
</feature>
<dbReference type="GO" id="GO:0000151">
    <property type="term" value="C:ubiquitin ligase complex"/>
    <property type="evidence" value="ECO:0007669"/>
    <property type="project" value="TreeGrafter"/>
</dbReference>
<comment type="pathway">
    <text evidence="2 10">Protein modification; protein ubiquitination.</text>
</comment>
<dbReference type="InterPro" id="IPR003769">
    <property type="entry name" value="ClpS_core"/>
</dbReference>
<accession>A0A4U0TMQ4</accession>
<feature type="compositionally biased region" description="Basic and acidic residues" evidence="11">
    <location>
        <begin position="1366"/>
        <end position="1378"/>
    </location>
</feature>
<feature type="compositionally biased region" description="Pro residues" evidence="11">
    <location>
        <begin position="597"/>
        <end position="607"/>
    </location>
</feature>
<evidence type="ECO:0000256" key="6">
    <source>
        <dbReference type="ARBA" id="ARBA00022786"/>
    </source>
</evidence>
<dbReference type="CDD" id="cd19672">
    <property type="entry name" value="UBR-box_UBR1_like"/>
    <property type="match status" value="1"/>
</dbReference>
<evidence type="ECO:0000256" key="4">
    <source>
        <dbReference type="ARBA" id="ARBA00022723"/>
    </source>
</evidence>
<feature type="region of interest" description="Disordered" evidence="11">
    <location>
        <begin position="1357"/>
        <end position="1378"/>
    </location>
</feature>
<dbReference type="SMART" id="SM00396">
    <property type="entry name" value="ZnF_UBR1"/>
    <property type="match status" value="1"/>
</dbReference>
<evidence type="ECO:0000313" key="14">
    <source>
        <dbReference type="Proteomes" id="UP000308549"/>
    </source>
</evidence>
<feature type="zinc finger region" description="UBR-type" evidence="9">
    <location>
        <begin position="93"/>
        <end position="165"/>
    </location>
</feature>
<comment type="similarity">
    <text evidence="8 10">Belongs to the E3 ubiquitin-protein ligase UBR1-like family.</text>
</comment>
<comment type="function">
    <text evidence="10">Ubiquitin ligase protein which is a component of the N-end rule pathway. Recognizes and binds to proteins bearing specific N-terminal residues that are destabilizing according to the N-end rule, leading to their ubiquitination and subsequent degradation.</text>
</comment>
<dbReference type="OrthoDB" id="26387at2759"/>
<evidence type="ECO:0000259" key="12">
    <source>
        <dbReference type="PROSITE" id="PS51157"/>
    </source>
</evidence>
<evidence type="ECO:0000256" key="1">
    <source>
        <dbReference type="ARBA" id="ARBA00000900"/>
    </source>
</evidence>
<dbReference type="Proteomes" id="UP000308549">
    <property type="component" value="Unassembled WGS sequence"/>
</dbReference>
<keyword evidence="3 10" id="KW-0808">Transferase</keyword>
<comment type="caution">
    <text evidence="13">The sequence shown here is derived from an EMBL/GenBank/DDBJ whole genome shotgun (WGS) entry which is preliminary data.</text>
</comment>
<dbReference type="SUPFAM" id="SSF46785">
    <property type="entry name" value="Winged helix' DNA-binding domain"/>
    <property type="match status" value="1"/>
</dbReference>
<keyword evidence="14" id="KW-1185">Reference proteome</keyword>
<feature type="compositionally biased region" description="Acidic residues" evidence="11">
    <location>
        <begin position="424"/>
        <end position="466"/>
    </location>
</feature>
<sequence>MATDQATALATALCNLPAAHSNRFTPAALAALHSLLFHNLAANSPTYLRLLFPSGPPPTNPTDPQPWSLKDSQNLSTDSAISGPEYSAAARGTACGHIFRAGESTYSCKTCAVDETCVLCARCYEGSEHEGHRVFVSVSPGNSGCCDCGDAEAWKREVRCSIHGVGAGRPEDEVAGKGKGKEKESELPEDLVEGIRVTVARVLDYLCDVFSCAPEQLRLPKSRASIEADERNARLGGIYGSEPSEEEPEYALLLWNDEKHTVDDVQNQVARACAKSKRFGLTKAMEVNDIGRSVVHYSRDVKELLAMAALIEQIKVTVTIRSARDTFREQMCAAMVEWVQDICGCTVGNDAYVLRNVVCEELLHPWRVSRRGGDSGVGRDGLDDHEMEDNEKHRRQYRTFMQPFANAQTVGVPAAGVVRVEIARDEEDVMGHLDDDDDDDDDEDDEDEDEEGVEDDEMEDVEESEEGLMEIDIQDLRDAATNAAMAARHQHDQEQEAVATGSAAADMEVDFMDDHDDVTEALEATIAGYPPPPPPPPHPQQQHEQSRRQRIFTPAESESDADQPPSTSGPFAPIPPTPRPSSAAPRKSTRPPKHWLDPPPPTTPPSSPLRLDILLLTDLRLWKTLRTNLRTLYITTLIPPPKFKPLLGLRYAALYPCLAQLYLIADREPDHSIVNLSVQLLTTPSVTTLVVHQVNFLSNLLAIIYTFLTTRQVSYPPSISRFGTLSFTSGAVSNRRIFHFFLDLRWLLANPSIQALVRAQRSQSYLLQITDLAKLLQGVCPNVRKVGEHVEFEGEVWISASMIVKEIDRICRLVGDAFELTGNGGRQEPESPEGEGVEERSEALKRAMRTVGRIAVVHALGFERARFAQAEVRRLMAWHYAGLGGVDFPVPNFVVLSEPMSFHHPLHYLLSWLLEHARGMTRAEVREVLEFSPEDLRPEAGGVGRAGALGNTASADQNSEEFLSGLFEHPLRTCVWLSQMKAGLWVRNGITLRHQAHTYKSVSHRDLAYQRDLHLLQTALVLTGGPREKPGERFLAQLVNRFALTAWMAGDYRLAPSSGIEEAQHIDMLEDLYHLLITLLTDRDHLHPTPTPAQKALRDRRTVHRELLHALAFKPLSFSDLTARVPEKIAESDVMHDVLASITTYRAPEGLNDTGTFELKPECVGELDPYFPFFTRNQREEAEGILKGWEARRRGVGVESVVVEPKVTNMEVAGLFQGLGGVTVTGGFVQIVCAGLGFAATRRGGRTETFLGVVLYLILVAVVGEDVVEGGDVEEVSGAGFARLAVEPMAKLQGLSAGQPQSVVGLLVTLAGIEEYTACHPTIKCILRKMQARQPERLYAALDGSLTALLDGAETGSPASMALTAEDERERKKTEARERQARVMARMKEQQESFLANQGLSAFGDELEDLDDEDEDAERVDDDMMSITDEPESLTEKRKTWSFPSGTCILCQEETGDGRLFGTFAFLGESGIVRSSPVRDPDFVREVVETPKNLDRNVAEGVRPFGVAGRNKEMVQKTTAEGQTIAVERHGLSRGFPHQHAHDGFKGPVSTSCGHIMHYGCFELYAAATQRRHAQQIARNHPERLECKEFICPLCKALGNAFLPIIWKAKACAYEHELHAAKRFDDWLDEAPKRYMAEVAGVLPESDFGIAPAAGLQRRQQVQEQWSARSSAYVQSMFLPPLVASMQELSLERQGLLGSGMRGQGSSSSSSSSSSQRRYSLRRGYSLSTLFRLGGSGPADGGAGLSSQSPVDQPPPRMAELVKAYHRLDETIRANRLCTVGKLPSYPTMPPSSFADPASGLILWDFYRLQIALHNLDRELTSDLRTAQIEGVSAINPVVPLARALGISVSAFEIAHRGSGDAAATSLLAVLTEQNLTHLRILSETMESFLAVNVLRNPGSNPIGRETARKRDIMVAQLFGLESETAMMRLRESGWKFLFQDDVFLFFADWLGFMAPDVAEASEILQLCYWAEIVKTVIVYKTISKAVDVDFGDLAEEDVRQQPVSEAFRLAVNGLALDDTRFAFNEPPFSERQTRTLRSIIEKYATVFLRKAIVLMHVRYGLEFECPYNIDVTAPELDRLSALLHMPSLDQLVTLYTSEGSGSDALRALTNRWVSQAKIITDQEPVDRRTINMPHPAIFELIGLPKNYDTLTQEAMKRKCPTTGKEVTDPAICLFCAAIFCSQAVCCMKDRNKGGCYQHMQTCGSSIGIFLNIRKCMVLFMHGGNGSWAHAPYLDQHGETDPTLRRHQQLYLNQKRYDKLYREAWLGHLVPTVISRKLEGDVNPGGWETL</sequence>
<dbReference type="GO" id="GO:0071596">
    <property type="term" value="P:ubiquitin-dependent protein catabolic process via the N-end rule pathway"/>
    <property type="evidence" value="ECO:0007669"/>
    <property type="project" value="UniProtKB-UniRule"/>
</dbReference>
<dbReference type="PANTHER" id="PTHR21497:SF24">
    <property type="entry name" value="E3 UBIQUITIN-PROTEIN LIGASE UBR1"/>
    <property type="match status" value="1"/>
</dbReference>
<evidence type="ECO:0000256" key="5">
    <source>
        <dbReference type="ARBA" id="ARBA00022771"/>
    </source>
</evidence>
<evidence type="ECO:0000256" key="9">
    <source>
        <dbReference type="PROSITE-ProRule" id="PRU00508"/>
    </source>
</evidence>
<protein>
    <recommendedName>
        <fullName evidence="10">E3 ubiquitin-protein ligase</fullName>
        <ecNumber evidence="10">2.3.2.27</ecNumber>
    </recommendedName>
</protein>
<dbReference type="PANTHER" id="PTHR21497">
    <property type="entry name" value="UBIQUITIN LIGASE E3 ALPHA-RELATED"/>
    <property type="match status" value="1"/>
</dbReference>
<dbReference type="Gene3D" id="3.30.1390.10">
    <property type="match status" value="1"/>
</dbReference>
<dbReference type="UniPathway" id="UPA00143"/>
<keyword evidence="4 10" id="KW-0479">Metal-binding</keyword>
<dbReference type="GO" id="GO:0061630">
    <property type="term" value="F:ubiquitin protein ligase activity"/>
    <property type="evidence" value="ECO:0007669"/>
    <property type="project" value="UniProtKB-UniRule"/>
</dbReference>
<evidence type="ECO:0000256" key="3">
    <source>
        <dbReference type="ARBA" id="ARBA00022679"/>
    </source>
</evidence>
<evidence type="ECO:0000313" key="13">
    <source>
        <dbReference type="EMBL" id="TKA23167.1"/>
    </source>
</evidence>
<keyword evidence="6 10" id="KW-0833">Ubl conjugation pathway</keyword>
<dbReference type="InterPro" id="IPR039164">
    <property type="entry name" value="UBR1-like"/>
</dbReference>
<gene>
    <name evidence="13" type="ORF">B0A50_07197</name>
</gene>
<dbReference type="FunFam" id="2.10.110.30:FF:000001">
    <property type="entry name" value="E3 ubiquitin-protein ligase UBR2 isoform 1"/>
    <property type="match status" value="1"/>
</dbReference>
<dbReference type="EC" id="2.3.2.27" evidence="10"/>
<evidence type="ECO:0000256" key="11">
    <source>
        <dbReference type="SAM" id="MobiDB-lite"/>
    </source>
</evidence>
<dbReference type="InterPro" id="IPR042065">
    <property type="entry name" value="E3_ELL-like"/>
</dbReference>
<dbReference type="Gene3D" id="1.10.10.2670">
    <property type="entry name" value="E3 ubiquitin-protein ligase"/>
    <property type="match status" value="1"/>
</dbReference>
<evidence type="ECO:0000256" key="8">
    <source>
        <dbReference type="ARBA" id="ARBA00046341"/>
    </source>
</evidence>
<dbReference type="InterPro" id="IPR003126">
    <property type="entry name" value="Znf_UBR"/>
</dbReference>
<dbReference type="GO" id="GO:0005737">
    <property type="term" value="C:cytoplasm"/>
    <property type="evidence" value="ECO:0007669"/>
    <property type="project" value="TreeGrafter"/>
</dbReference>
<proteinExistence type="inferred from homology"/>
<dbReference type="Gene3D" id="2.10.110.30">
    <property type="match status" value="1"/>
</dbReference>
<evidence type="ECO:0000256" key="2">
    <source>
        <dbReference type="ARBA" id="ARBA00004906"/>
    </source>
</evidence>
<keyword evidence="7 10" id="KW-0862">Zinc</keyword>
<dbReference type="PROSITE" id="PS51157">
    <property type="entry name" value="ZF_UBR"/>
    <property type="match status" value="1"/>
</dbReference>
<dbReference type="GO" id="GO:0016567">
    <property type="term" value="P:protein ubiquitination"/>
    <property type="evidence" value="ECO:0007669"/>
    <property type="project" value="UniProtKB-UniRule"/>
</dbReference>
<dbReference type="InterPro" id="IPR036390">
    <property type="entry name" value="WH_DNA-bd_sf"/>
</dbReference>
<dbReference type="Pfam" id="PF22960">
    <property type="entry name" value="WHD_UBR1"/>
    <property type="match status" value="1"/>
</dbReference>
<organism evidence="13 14">
    <name type="scientific">Salinomyces thailandicus</name>
    <dbReference type="NCBI Taxonomy" id="706561"/>
    <lineage>
        <taxon>Eukaryota</taxon>
        <taxon>Fungi</taxon>
        <taxon>Dikarya</taxon>
        <taxon>Ascomycota</taxon>
        <taxon>Pezizomycotina</taxon>
        <taxon>Dothideomycetes</taxon>
        <taxon>Dothideomycetidae</taxon>
        <taxon>Mycosphaerellales</taxon>
        <taxon>Teratosphaeriaceae</taxon>
        <taxon>Salinomyces</taxon>
    </lineage>
</organism>
<dbReference type="Pfam" id="PF18995">
    <property type="entry name" value="PRT6_C"/>
    <property type="match status" value="1"/>
</dbReference>
<feature type="compositionally biased region" description="Low complexity" evidence="11">
    <location>
        <begin position="1704"/>
        <end position="1719"/>
    </location>
</feature>
<feature type="region of interest" description="Disordered" evidence="11">
    <location>
        <begin position="525"/>
        <end position="609"/>
    </location>
</feature>
<dbReference type="Pfam" id="PF02207">
    <property type="entry name" value="zf-UBR"/>
    <property type="match status" value="1"/>
</dbReference>
<evidence type="ECO:0000256" key="7">
    <source>
        <dbReference type="ARBA" id="ARBA00022833"/>
    </source>
</evidence>
<evidence type="ECO:0000256" key="10">
    <source>
        <dbReference type="RuleBase" id="RU366018"/>
    </source>
</evidence>
<feature type="region of interest" description="Disordered" evidence="11">
    <location>
        <begin position="482"/>
        <end position="501"/>
    </location>
</feature>
<feature type="region of interest" description="Disordered" evidence="11">
    <location>
        <begin position="1697"/>
        <end position="1719"/>
    </location>
</feature>
<dbReference type="InterPro" id="IPR055194">
    <property type="entry name" value="UBR1-like_WH"/>
</dbReference>
<dbReference type="GO" id="GO:0008270">
    <property type="term" value="F:zinc ion binding"/>
    <property type="evidence" value="ECO:0007669"/>
    <property type="project" value="UniProtKB-UniRule"/>
</dbReference>
<dbReference type="InterPro" id="IPR014719">
    <property type="entry name" value="Ribosomal_bL12_C/ClpS-like"/>
</dbReference>
<dbReference type="CDD" id="cd16482">
    <property type="entry name" value="RING-H2_UBR1-like"/>
    <property type="match status" value="1"/>
</dbReference>
<name>A0A4U0TMQ4_9PEZI</name>
<comment type="catalytic activity">
    <reaction evidence="1 10">
        <text>S-ubiquitinyl-[E2 ubiquitin-conjugating enzyme]-L-cysteine + [acceptor protein]-L-lysine = [E2 ubiquitin-conjugating enzyme]-L-cysteine + N(6)-ubiquitinyl-[acceptor protein]-L-lysine.</text>
        <dbReference type="EC" id="2.3.2.27"/>
    </reaction>
</comment>
<feature type="domain" description="UBR-type" evidence="12">
    <location>
        <begin position="93"/>
        <end position="165"/>
    </location>
</feature>
<keyword evidence="5 10" id="KW-0863">Zinc-finger</keyword>
<dbReference type="InterPro" id="IPR044046">
    <property type="entry name" value="E3_ligase_UBR-like_C"/>
</dbReference>
<reference evidence="13 14" key="1">
    <citation type="submission" date="2017-03" db="EMBL/GenBank/DDBJ databases">
        <title>Genomes of endolithic fungi from Antarctica.</title>
        <authorList>
            <person name="Coleine C."/>
            <person name="Masonjones S."/>
            <person name="Stajich J.E."/>
        </authorList>
    </citation>
    <scope>NUCLEOTIDE SEQUENCE [LARGE SCALE GENOMIC DNA]</scope>
    <source>
        <strain evidence="13 14">CCFEE 6315</strain>
    </source>
</reference>
<feature type="region of interest" description="Disordered" evidence="11">
    <location>
        <begin position="423"/>
        <end position="466"/>
    </location>
</feature>